<feature type="non-terminal residue" evidence="1">
    <location>
        <position position="121"/>
    </location>
</feature>
<reference evidence="1" key="1">
    <citation type="submission" date="2016-05" db="EMBL/GenBank/DDBJ databases">
        <authorList>
            <person name="Lavstsen T."/>
            <person name="Jespersen J.S."/>
        </authorList>
    </citation>
    <scope>NUCLEOTIDE SEQUENCE</scope>
    <source>
        <tissue evidence="1">Brain</tissue>
    </source>
</reference>
<name>A0A1A8BU48_NOTKA</name>
<evidence type="ECO:0000313" key="1">
    <source>
        <dbReference type="EMBL" id="SBP70739.1"/>
    </source>
</evidence>
<organism evidence="1">
    <name type="scientific">Nothobranchius kadleci</name>
    <name type="common">African annual killifish</name>
    <dbReference type="NCBI Taxonomy" id="1051664"/>
    <lineage>
        <taxon>Eukaryota</taxon>
        <taxon>Metazoa</taxon>
        <taxon>Chordata</taxon>
        <taxon>Craniata</taxon>
        <taxon>Vertebrata</taxon>
        <taxon>Euteleostomi</taxon>
        <taxon>Actinopterygii</taxon>
        <taxon>Neopterygii</taxon>
        <taxon>Teleostei</taxon>
        <taxon>Neoteleostei</taxon>
        <taxon>Acanthomorphata</taxon>
        <taxon>Ovalentaria</taxon>
        <taxon>Atherinomorphae</taxon>
        <taxon>Cyprinodontiformes</taxon>
        <taxon>Nothobranchiidae</taxon>
        <taxon>Nothobranchius</taxon>
    </lineage>
</organism>
<protein>
    <submittedName>
        <fullName evidence="1">Uncharacterized protein</fullName>
    </submittedName>
</protein>
<feature type="non-terminal residue" evidence="1">
    <location>
        <position position="1"/>
    </location>
</feature>
<gene>
    <name evidence="1" type="primary">Nfu_g_1_003335</name>
</gene>
<proteinExistence type="predicted"/>
<dbReference type="EMBL" id="HADZ01006798">
    <property type="protein sequence ID" value="SBP70739.1"/>
    <property type="molecule type" value="Transcribed_RNA"/>
</dbReference>
<accession>A0A1A8BU48</accession>
<reference evidence="1" key="2">
    <citation type="submission" date="2016-06" db="EMBL/GenBank/DDBJ databases">
        <title>The genome of a short-lived fish provides insights into sex chromosome evolution and the genetic control of aging.</title>
        <authorList>
            <person name="Reichwald K."/>
            <person name="Felder M."/>
            <person name="Petzold A."/>
            <person name="Koch P."/>
            <person name="Groth M."/>
            <person name="Platzer M."/>
        </authorList>
    </citation>
    <scope>NUCLEOTIDE SEQUENCE</scope>
    <source>
        <tissue evidence="1">Brain</tissue>
    </source>
</reference>
<sequence>LRINPLSRLMEVLKLARKRNLKTIFITAACKKPPLTPATALIRRVCCSLLLPLCCWFVLHVLHLLTCTQLAVITLSLSEISQSLVHTHLKGSFMSFSSEFMGNGYEQKASRLLPSVRRNGV</sequence>
<dbReference type="AlphaFoldDB" id="A0A1A8BU48"/>